<dbReference type="GO" id="GO:0031507">
    <property type="term" value="P:heterochromatin formation"/>
    <property type="evidence" value="ECO:0007669"/>
    <property type="project" value="InterPro"/>
</dbReference>
<feature type="compositionally biased region" description="Polar residues" evidence="2">
    <location>
        <begin position="1215"/>
        <end position="1225"/>
    </location>
</feature>
<dbReference type="InterPro" id="IPR039322">
    <property type="entry name" value="MOM1"/>
</dbReference>
<dbReference type="Gene3D" id="6.10.250.1310">
    <property type="match status" value="1"/>
</dbReference>
<evidence type="ECO:0000259" key="3">
    <source>
        <dbReference type="Pfam" id="PF25029"/>
    </source>
</evidence>
<feature type="compositionally biased region" description="Acidic residues" evidence="2">
    <location>
        <begin position="28"/>
        <end position="38"/>
    </location>
</feature>
<sequence length="1637" mass="180832">MDRSTEEGDDEGGSKTDGCLKGNYLDSANDDMDIELPEDATGKEMRAEPKLSEPVKELSDYDVTVNPLVPSNTASCEPSGLPEKVRFDSCKEERSQSLGSRDFISNENLIRERIELDKDEKSISSKRKKTMVAMHSDASTLLVDNDNNSNLFEDTRPSRICSNVVETSGSCSKRIRQISLADVKKDQRKSTDNVDQSPSKISTRNKKDSERPQMNTAETYKIRKQQRSLHLLLKPEIANLCEILHLPDNVKSMVQNCLEYTMNNYHIFTEPLPILQAFQLSLCLTIAALLNHKLNFEASLLLAKQHLNFDCKKEIVEEINSRLWDLKESFLSLKGNSNVAGCAKASESSSGVYSYIEVTPEDELVKVDNSINIKTVQKRKSQWNKLLLMQREERIKLKKDIENENAEIQRRHQIEWEAIRSCSPDDLTKDGKLQASKSAYMKRTEELNRQQEIRLKDLEVKQLKARLMFQESSAPYELLNPIASIKLGPVVKSLQICDQAQHHNAPKVLASDTVEVKARIESGVGLSEAPDANASVVAPFSSTVELQTRLVKHADDEMDIVSSKDGLVSEIKCSNIVENVYESHGNVISKHSKSREQRSDRAIRVPEREEYVNFNHESHNDSRQDAVIQVLASYNEDICHGETLDVLSAEVAPSVCNTSSSENDLVEIPSSRQRELNGTIQIKPVCGSSIEVDGNGSNDGAKNMALLNSQSSEEHIPSVNTMCTPYCENTAQIHDADNNYGSKNADIMNSSLCDERISSWNSKSPQDCVHNENGKHTLDCENFSLDGGGSDNFILNSPLVDERNADRTIILHRDAHVGIHEAVNLTSSTEQISGAVNDSVFDSVLPKPYGEDSSSNNSSDANSILSNQTSIEKQNLDGVSSSIPIRQIPVGVPETNERAIVNVLDEEEASWMPDAVNYPDNVIPHNSSSMDQLVNGDPVFDGSLSSKTCTTSPSNNKNLPDEHVSVLMPENSLGEVEFQLTNNVDRSATLDQQEGVCTTMTENSSYQETPVSRPVDVMESLEQVPSLSFVESPPDLDTSRETRNYVVSTVVDVVQANQSINDSLVMEPPQEGQFPSVGFFSSNWDLSNLPLVTRTEDQPHNEDDLIGHVPGTLIEIQNQTRVQHPSNSDQQEGVCRTMNGNSLSQETPVSLSVDDLMEPLEEVQPLSSLESQPDQNTTIEMQNSLVSSSVDTVPANVSTDNSLVREPPEKEGQLPSANVLSSNDGDLSILPTVTGTENQPSIEKDFPNHIPETSIEIQDHDVVQCASNVELDPASNTNLVSQELAGVRQQSSNTRNQSTLTEINNHPIQPASQSDSRIIQRLALDPFNCEMTRLHQLAEDNKKDFEERKLKLRQDFEKELEELYKKFDIKHKENEAEVQKVRKDLDKQHSIVNVNMKLAEACRVKSMDFTLPGAPNMHKDASSVQQLFQVASPQNATAFNVVVGPSSREYSAASLQSSYATTTSQTTVPPIQATYSTPGTFSVTSSRLPRINPLSSLLGNVQTGGEIRAPAPHLHPYRTPTSVPASTFCTVLRGRSSQPAPGNIPVTSPPFSYQTPWPALATLPSVLHGGLWPPTLPAINPHTDPNSQHGIYWPNVRPHMPDLPTMNLSKCDKSSTTPATSAHPATSSDVVCLSDDE</sequence>
<feature type="compositionally biased region" description="Basic and acidic residues" evidence="2">
    <location>
        <begin position="182"/>
        <end position="192"/>
    </location>
</feature>
<feature type="region of interest" description="Disordered" evidence="2">
    <location>
        <begin position="1604"/>
        <end position="1637"/>
    </location>
</feature>
<feature type="region of interest" description="Disordered" evidence="2">
    <location>
        <begin position="1120"/>
        <end position="1146"/>
    </location>
</feature>
<evidence type="ECO:0000256" key="1">
    <source>
        <dbReference type="SAM" id="Coils"/>
    </source>
</evidence>
<proteinExistence type="predicted"/>
<evidence type="ECO:0000313" key="4">
    <source>
        <dbReference type="Proteomes" id="UP000087766"/>
    </source>
</evidence>
<feature type="coiled-coil region" evidence="1">
    <location>
        <begin position="1335"/>
        <end position="1366"/>
    </location>
</feature>
<dbReference type="Pfam" id="PF25029">
    <property type="entry name" value="MOM1"/>
    <property type="match status" value="1"/>
</dbReference>
<feature type="region of interest" description="Disordered" evidence="2">
    <location>
        <begin position="1289"/>
        <end position="1315"/>
    </location>
</feature>
<feature type="region of interest" description="Disordered" evidence="2">
    <location>
        <begin position="843"/>
        <end position="863"/>
    </location>
</feature>
<evidence type="ECO:0000256" key="2">
    <source>
        <dbReference type="SAM" id="MobiDB-lite"/>
    </source>
</evidence>
<reference evidence="4" key="1">
    <citation type="journal article" date="2014" name="Nat. Commun.">
        <title>Genome sequence of mungbean and insights into evolution within Vigna species.</title>
        <authorList>
            <person name="Kang Y.J."/>
            <person name="Kim S.K."/>
            <person name="Kim M.Y."/>
            <person name="Lestari P."/>
            <person name="Kim K.H."/>
            <person name="Ha B.K."/>
            <person name="Jun T.H."/>
            <person name="Hwang W.J."/>
            <person name="Lee T."/>
            <person name="Lee J."/>
            <person name="Shim S."/>
            <person name="Yoon M.Y."/>
            <person name="Jang Y.E."/>
            <person name="Han K.S."/>
            <person name="Taeprayoon P."/>
            <person name="Yoon N."/>
            <person name="Somta P."/>
            <person name="Tanya P."/>
            <person name="Kim K.S."/>
            <person name="Gwag J.G."/>
            <person name="Moon J.K."/>
            <person name="Lee Y.H."/>
            <person name="Park B.S."/>
            <person name="Bombarely A."/>
            <person name="Doyle J.J."/>
            <person name="Jackson S.A."/>
            <person name="Schafleitner R."/>
            <person name="Srinives P."/>
            <person name="Varshney R.K."/>
            <person name="Lee S.H."/>
        </authorList>
    </citation>
    <scope>NUCLEOTIDE SEQUENCE [LARGE SCALE GENOMIC DNA]</scope>
    <source>
        <strain evidence="4">cv. VC1973A</strain>
    </source>
</reference>
<keyword evidence="1" id="KW-0175">Coiled coil</keyword>
<feature type="region of interest" description="Disordered" evidence="2">
    <location>
        <begin position="1186"/>
        <end position="1225"/>
    </location>
</feature>
<keyword evidence="5" id="KW-0067">ATP-binding</keyword>
<name>A0A3Q0EQW2_VIGRR</name>
<keyword evidence="4" id="KW-1185">Reference proteome</keyword>
<feature type="domain" description="MOM1 alpha-helical" evidence="3">
    <location>
        <begin position="224"/>
        <end position="348"/>
    </location>
</feature>
<feature type="region of interest" description="Disordered" evidence="2">
    <location>
        <begin position="1"/>
        <end position="58"/>
    </location>
</feature>
<dbReference type="RefSeq" id="XP_022634228.1">
    <property type="nucleotide sequence ID" value="XM_022778507.1"/>
</dbReference>
<keyword evidence="5" id="KW-0547">Nucleotide-binding</keyword>
<protein>
    <submittedName>
        <fullName evidence="5">Helicase protein MOM1 isoform X2</fullName>
    </submittedName>
</protein>
<keyword evidence="5" id="KW-0347">Helicase</keyword>
<organism evidence="4 5">
    <name type="scientific">Vigna radiata var. radiata</name>
    <name type="common">Mung bean</name>
    <name type="synonym">Phaseolus aureus</name>
    <dbReference type="NCBI Taxonomy" id="3916"/>
    <lineage>
        <taxon>Eukaryota</taxon>
        <taxon>Viridiplantae</taxon>
        <taxon>Streptophyta</taxon>
        <taxon>Embryophyta</taxon>
        <taxon>Tracheophyta</taxon>
        <taxon>Spermatophyta</taxon>
        <taxon>Magnoliopsida</taxon>
        <taxon>eudicotyledons</taxon>
        <taxon>Gunneridae</taxon>
        <taxon>Pentapetalae</taxon>
        <taxon>rosids</taxon>
        <taxon>fabids</taxon>
        <taxon>Fabales</taxon>
        <taxon>Fabaceae</taxon>
        <taxon>Papilionoideae</taxon>
        <taxon>50 kb inversion clade</taxon>
        <taxon>NPAAA clade</taxon>
        <taxon>indigoferoid/millettioid clade</taxon>
        <taxon>Phaseoleae</taxon>
        <taxon>Vigna</taxon>
    </lineage>
</organism>
<gene>
    <name evidence="5" type="primary">LOC106756084</name>
</gene>
<dbReference type="Proteomes" id="UP000087766">
    <property type="component" value="Chromosome 2"/>
</dbReference>
<feature type="region of interest" description="Disordered" evidence="2">
    <location>
        <begin position="182"/>
        <end position="215"/>
    </location>
</feature>
<feature type="compositionally biased region" description="Polar residues" evidence="2">
    <location>
        <begin position="1186"/>
        <end position="1202"/>
    </location>
</feature>
<keyword evidence="5" id="KW-0378">Hydrolase</keyword>
<accession>A0A3Q0EQW2</accession>
<feature type="compositionally biased region" description="Polar residues" evidence="2">
    <location>
        <begin position="1120"/>
        <end position="1131"/>
    </location>
</feature>
<dbReference type="PANTHER" id="PTHR35116">
    <property type="entry name" value="HELICASE PROTEIN MOM1"/>
    <property type="match status" value="1"/>
</dbReference>
<dbReference type="GeneID" id="106756084"/>
<feature type="compositionally biased region" description="Low complexity" evidence="2">
    <location>
        <begin position="853"/>
        <end position="863"/>
    </location>
</feature>
<feature type="compositionally biased region" description="Basic and acidic residues" evidence="2">
    <location>
        <begin position="40"/>
        <end position="58"/>
    </location>
</feature>
<reference evidence="5" key="2">
    <citation type="submission" date="2025-08" db="UniProtKB">
        <authorList>
            <consortium name="RefSeq"/>
        </authorList>
    </citation>
    <scope>IDENTIFICATION</scope>
    <source>
        <tissue evidence="5">Leaf</tissue>
    </source>
</reference>
<dbReference type="InterPro" id="IPR056882">
    <property type="entry name" value="MOM1_dom"/>
</dbReference>
<dbReference type="PANTHER" id="PTHR35116:SF2">
    <property type="entry name" value="ATP-DEPENDENT HELICASE FAMILY PROTEIN-RELATED"/>
    <property type="match status" value="1"/>
</dbReference>
<feature type="compositionally biased region" description="Polar residues" evidence="2">
    <location>
        <begin position="193"/>
        <end position="202"/>
    </location>
</feature>
<feature type="compositionally biased region" description="Low complexity" evidence="2">
    <location>
        <begin position="1614"/>
        <end position="1628"/>
    </location>
</feature>
<evidence type="ECO:0000313" key="5">
    <source>
        <dbReference type="RefSeq" id="XP_022634228.1"/>
    </source>
</evidence>
<dbReference type="GO" id="GO:0004386">
    <property type="term" value="F:helicase activity"/>
    <property type="evidence" value="ECO:0007669"/>
    <property type="project" value="UniProtKB-KW"/>
</dbReference>